<gene>
    <name evidence="1" type="ORF">Vadar_032710</name>
</gene>
<dbReference type="Proteomes" id="UP000828048">
    <property type="component" value="Chromosome 8"/>
</dbReference>
<comment type="caution">
    <text evidence="1">The sequence shown here is derived from an EMBL/GenBank/DDBJ whole genome shotgun (WGS) entry which is preliminary data.</text>
</comment>
<sequence>MWREEMKVVQKIRARLSFDGGYHVFDESPQYTSDCRPTAKELRKPSVGIFELGILSAQGLKKENQRTNAYCVAKYGQKWICTKTMIDSFNPKWNEQYTWEVVDPCTSINIVVFDNCHLQGLDRNGGEQEDARIRKNCRKRAKHPPHMDARLSLANTANADELDEEFVIFPSSRHADVAKTRSVVNRRRSELVLLPWLASGIVMENEDTVYRFLCPGKRIGSIIGRGGEIVKQLRADSKAKIRIGETVRGCEERVVTIYSSSEETNRFDETDDLVCPAHDALFRVHDRVVAEDLGADDDMEENPQVTVKLLVPSDQIGGVIGKGGQIVQNIRSETGAQIRIVKDDHLPACALGSDELVQISGEPRVVRKALYQIASRLHDNPSRSQHLLASAMSNGYPSSGTALGPGGPIMGLAPLVGSYGGYKGDRGDWSRPYYSASRDGASSKEFSLCMVCPTVNIGGVIGKGGTIINQIRQETGAAIKVDSSAAEGDDCLISISAKEYFEDTFSPTIEAALRLQSRCSEKVERDSGLISYTTRLLVPTSRVGCLIGKGGSIINEMRRITQANIRVLTKESLPKVAAEDDEMVQISGDPDLAKDALMQVTSRLRANLFDREGAAPALVPVLPYLPMSTDGLKYEGRDSRRHGRGPSYSGGYGDASDLPPVDGYGGYGGSQSGGGYGAYGGYSSGRTDSSM</sequence>
<reference evidence="1 2" key="1">
    <citation type="journal article" date="2021" name="Hortic Res">
        <title>High-quality reference genome and annotation aids understanding of berry development for evergreen blueberry (Vaccinium darrowii).</title>
        <authorList>
            <person name="Yu J."/>
            <person name="Hulse-Kemp A.M."/>
            <person name="Babiker E."/>
            <person name="Staton M."/>
        </authorList>
    </citation>
    <scope>NUCLEOTIDE SEQUENCE [LARGE SCALE GENOMIC DNA]</scope>
    <source>
        <strain evidence="2">cv. NJ 8807/NJ 8810</strain>
        <tissue evidence="1">Young leaf</tissue>
    </source>
</reference>
<keyword evidence="2" id="KW-1185">Reference proteome</keyword>
<evidence type="ECO:0000313" key="2">
    <source>
        <dbReference type="Proteomes" id="UP000828048"/>
    </source>
</evidence>
<organism evidence="1 2">
    <name type="scientific">Vaccinium darrowii</name>
    <dbReference type="NCBI Taxonomy" id="229202"/>
    <lineage>
        <taxon>Eukaryota</taxon>
        <taxon>Viridiplantae</taxon>
        <taxon>Streptophyta</taxon>
        <taxon>Embryophyta</taxon>
        <taxon>Tracheophyta</taxon>
        <taxon>Spermatophyta</taxon>
        <taxon>Magnoliopsida</taxon>
        <taxon>eudicotyledons</taxon>
        <taxon>Gunneridae</taxon>
        <taxon>Pentapetalae</taxon>
        <taxon>asterids</taxon>
        <taxon>Ericales</taxon>
        <taxon>Ericaceae</taxon>
        <taxon>Vaccinioideae</taxon>
        <taxon>Vaccinieae</taxon>
        <taxon>Vaccinium</taxon>
    </lineage>
</organism>
<name>A0ACB7YI17_9ERIC</name>
<dbReference type="EMBL" id="CM037158">
    <property type="protein sequence ID" value="KAH7853058.1"/>
    <property type="molecule type" value="Genomic_DNA"/>
</dbReference>
<evidence type="ECO:0000313" key="1">
    <source>
        <dbReference type="EMBL" id="KAH7853058.1"/>
    </source>
</evidence>
<protein>
    <submittedName>
        <fullName evidence="1">Uncharacterized protein</fullName>
    </submittedName>
</protein>
<accession>A0ACB7YI17</accession>
<proteinExistence type="predicted"/>